<dbReference type="EMBL" id="CP011129">
    <property type="protein sequence ID" value="ALN78556.1"/>
    <property type="molecule type" value="Genomic_DNA"/>
</dbReference>
<accession>A0A0S2F4Q8</accession>
<name>A0A0S2F4Q8_LYSAN</name>
<gene>
    <name evidence="1" type="ORF">LA76x_0395</name>
</gene>
<evidence type="ECO:0000313" key="1">
    <source>
        <dbReference type="EMBL" id="ALN78556.1"/>
    </source>
</evidence>
<protein>
    <submittedName>
        <fullName evidence="1">Uncharacterized protein</fullName>
    </submittedName>
</protein>
<dbReference type="RefSeq" id="WP_057916340.1">
    <property type="nucleotide sequence ID" value="NZ_CP011129.1"/>
</dbReference>
<dbReference type="Proteomes" id="UP000060787">
    <property type="component" value="Chromosome"/>
</dbReference>
<organism evidence="1 2">
    <name type="scientific">Lysobacter antibioticus</name>
    <dbReference type="NCBI Taxonomy" id="84531"/>
    <lineage>
        <taxon>Bacteria</taxon>
        <taxon>Pseudomonadati</taxon>
        <taxon>Pseudomonadota</taxon>
        <taxon>Gammaproteobacteria</taxon>
        <taxon>Lysobacterales</taxon>
        <taxon>Lysobacteraceae</taxon>
        <taxon>Lysobacter</taxon>
    </lineage>
</organism>
<dbReference type="STRING" id="84531.LA76x_0395"/>
<evidence type="ECO:0000313" key="2">
    <source>
        <dbReference type="Proteomes" id="UP000060787"/>
    </source>
</evidence>
<dbReference type="AlphaFoldDB" id="A0A0S2F4Q8"/>
<keyword evidence="2" id="KW-1185">Reference proteome</keyword>
<reference evidence="1 2" key="1">
    <citation type="journal article" date="2015" name="BMC Genomics">
        <title>Comparative genomics and metabolic profiling of the genus Lysobacter.</title>
        <authorList>
            <person name="de Bruijn I."/>
            <person name="Cheng X."/>
            <person name="de Jager V."/>
            <person name="Exposito R.G."/>
            <person name="Watrous J."/>
            <person name="Patel N."/>
            <person name="Postma J."/>
            <person name="Dorrestein P.C."/>
            <person name="Kobayashi D."/>
            <person name="Raaijmakers J.M."/>
        </authorList>
    </citation>
    <scope>NUCLEOTIDE SEQUENCE [LARGE SCALE GENOMIC DNA]</scope>
    <source>
        <strain evidence="1 2">76</strain>
    </source>
</reference>
<sequence>MTLLEQCIGRPASELAEFAPEQLLDLKQQVVDALATAKANADWIDRALELRYSRIAAQARLAAGKDAGTVSFADGDVRVSVELPKKIEWDQTRLAQIVQRIRAAGEDPGEFVEISYRISESKYSGWPVSMRANFDAARTLKTGKPTFRLSTTDGEL</sequence>
<proteinExistence type="predicted"/>
<dbReference type="PATRIC" id="fig|84531.8.peg.406"/>
<dbReference type="KEGG" id="lab:LA76x_0395"/>